<organism evidence="1 2">
    <name type="scientific">Kingdonia uniflora</name>
    <dbReference type="NCBI Taxonomy" id="39325"/>
    <lineage>
        <taxon>Eukaryota</taxon>
        <taxon>Viridiplantae</taxon>
        <taxon>Streptophyta</taxon>
        <taxon>Embryophyta</taxon>
        <taxon>Tracheophyta</taxon>
        <taxon>Spermatophyta</taxon>
        <taxon>Magnoliopsida</taxon>
        <taxon>Ranunculales</taxon>
        <taxon>Circaeasteraceae</taxon>
        <taxon>Kingdonia</taxon>
    </lineage>
</organism>
<keyword evidence="2" id="KW-1185">Reference proteome</keyword>
<dbReference type="Proteomes" id="UP000541444">
    <property type="component" value="Unassembled WGS sequence"/>
</dbReference>
<proteinExistence type="predicted"/>
<sequence length="71" mass="8143">YSRIAYCFGPTVNYVFLSWALNGSVPSSKRPNDMSFFLGVERFSVWRLLIIIFPLDSCIKKKMLGAERFSA</sequence>
<protein>
    <submittedName>
        <fullName evidence="1">Uncharacterized protein</fullName>
    </submittedName>
</protein>
<comment type="caution">
    <text evidence="1">The sequence shown here is derived from an EMBL/GenBank/DDBJ whole genome shotgun (WGS) entry which is preliminary data.</text>
</comment>
<accession>A0A7J7L610</accession>
<gene>
    <name evidence="1" type="ORF">GIB67_041895</name>
</gene>
<dbReference type="AlphaFoldDB" id="A0A7J7L610"/>
<reference evidence="1 2" key="1">
    <citation type="journal article" date="2020" name="IScience">
        <title>Genome Sequencing of the Endangered Kingdonia uniflora (Circaeasteraceae, Ranunculales) Reveals Potential Mechanisms of Evolutionary Specialization.</title>
        <authorList>
            <person name="Sun Y."/>
            <person name="Deng T."/>
            <person name="Zhang A."/>
            <person name="Moore M.J."/>
            <person name="Landis J.B."/>
            <person name="Lin N."/>
            <person name="Zhang H."/>
            <person name="Zhang X."/>
            <person name="Huang J."/>
            <person name="Zhang X."/>
            <person name="Sun H."/>
            <person name="Wang H."/>
        </authorList>
    </citation>
    <scope>NUCLEOTIDE SEQUENCE [LARGE SCALE GENOMIC DNA]</scope>
    <source>
        <strain evidence="1">TB1705</strain>
        <tissue evidence="1">Leaf</tissue>
    </source>
</reference>
<evidence type="ECO:0000313" key="2">
    <source>
        <dbReference type="Proteomes" id="UP000541444"/>
    </source>
</evidence>
<evidence type="ECO:0000313" key="1">
    <source>
        <dbReference type="EMBL" id="KAF6138022.1"/>
    </source>
</evidence>
<dbReference type="EMBL" id="JACGCM010002618">
    <property type="protein sequence ID" value="KAF6138022.1"/>
    <property type="molecule type" value="Genomic_DNA"/>
</dbReference>
<feature type="non-terminal residue" evidence="1">
    <location>
        <position position="1"/>
    </location>
</feature>
<name>A0A7J7L610_9MAGN</name>